<dbReference type="GO" id="GO:0020037">
    <property type="term" value="F:heme binding"/>
    <property type="evidence" value="ECO:0007669"/>
    <property type="project" value="InterPro"/>
</dbReference>
<reference evidence="3" key="2">
    <citation type="submission" date="2024-04" db="EMBL/GenBank/DDBJ databases">
        <authorList>
            <person name="Chen Y."/>
            <person name="Shah S."/>
            <person name="Dougan E. K."/>
            <person name="Thang M."/>
            <person name="Chan C."/>
        </authorList>
    </citation>
    <scope>NUCLEOTIDE SEQUENCE [LARGE SCALE GENOMIC DNA]</scope>
</reference>
<gene>
    <name evidence="2" type="ORF">C1SCF055_LOCUS19440</name>
</gene>
<dbReference type="OrthoDB" id="1470350at2759"/>
<name>A0A9P1CJA8_9DINO</name>
<evidence type="ECO:0000313" key="2">
    <source>
        <dbReference type="EMBL" id="CAI3992625.1"/>
    </source>
</evidence>
<dbReference type="AlphaFoldDB" id="A0A9P1CJA8"/>
<sequence length="322" mass="36498">MPKVAGVDVPNWCVAGAAVLTPAAIYAYLLRMSRQRRAFFADTPQPKETSAIFGGLETLAMLNTPDKTLAANRQLYKELGSTWGVRLPKWLFPNHEFFLHTCDPTIIAEIQSKKDIFHSRPTGMVFDTTIPLGLLSLRSEGPQSQWAFHRRLVAPLFSDKFLLGYSEQVQEKADLLRFILNERIKDTKSSEAECDIQHCLKLATLDVIGSIGFGFNSNALMTYLPEGHPRALSKAEAANELKFLEASMVLFLETQQRTGEPKLLRYLPHRFMRWWRTMRDLNKRIDEVLSSGKQEGSKLNMLKALQDAHEGDRKMSKNSDTP</sequence>
<feature type="transmembrane region" description="Helical" evidence="1">
    <location>
        <begin position="12"/>
        <end position="30"/>
    </location>
</feature>
<evidence type="ECO:0000313" key="4">
    <source>
        <dbReference type="EMBL" id="CAL4779937.1"/>
    </source>
</evidence>
<dbReference type="InterPro" id="IPR036396">
    <property type="entry name" value="Cyt_P450_sf"/>
</dbReference>
<protein>
    <submittedName>
        <fullName evidence="4">Cytochrome P450</fullName>
    </submittedName>
</protein>
<dbReference type="EMBL" id="CAMXCT030001735">
    <property type="protein sequence ID" value="CAL4779937.1"/>
    <property type="molecule type" value="Genomic_DNA"/>
</dbReference>
<evidence type="ECO:0000256" key="1">
    <source>
        <dbReference type="SAM" id="Phobius"/>
    </source>
</evidence>
<keyword evidence="5" id="KW-1185">Reference proteome</keyword>
<dbReference type="GO" id="GO:0004497">
    <property type="term" value="F:monooxygenase activity"/>
    <property type="evidence" value="ECO:0007669"/>
    <property type="project" value="InterPro"/>
</dbReference>
<dbReference type="InterPro" id="IPR001128">
    <property type="entry name" value="Cyt_P450"/>
</dbReference>
<dbReference type="Gene3D" id="1.10.630.10">
    <property type="entry name" value="Cytochrome P450"/>
    <property type="match status" value="1"/>
</dbReference>
<evidence type="ECO:0000313" key="5">
    <source>
        <dbReference type="Proteomes" id="UP001152797"/>
    </source>
</evidence>
<organism evidence="2">
    <name type="scientific">Cladocopium goreaui</name>
    <dbReference type="NCBI Taxonomy" id="2562237"/>
    <lineage>
        <taxon>Eukaryota</taxon>
        <taxon>Sar</taxon>
        <taxon>Alveolata</taxon>
        <taxon>Dinophyceae</taxon>
        <taxon>Suessiales</taxon>
        <taxon>Symbiodiniaceae</taxon>
        <taxon>Cladocopium</taxon>
    </lineage>
</organism>
<evidence type="ECO:0000313" key="3">
    <source>
        <dbReference type="EMBL" id="CAL1146000.1"/>
    </source>
</evidence>
<dbReference type="GO" id="GO:0016705">
    <property type="term" value="F:oxidoreductase activity, acting on paired donors, with incorporation or reduction of molecular oxygen"/>
    <property type="evidence" value="ECO:0007669"/>
    <property type="project" value="InterPro"/>
</dbReference>
<keyword evidence="1" id="KW-0812">Transmembrane</keyword>
<comment type="caution">
    <text evidence="2">The sequence shown here is derived from an EMBL/GenBank/DDBJ whole genome shotgun (WGS) entry which is preliminary data.</text>
</comment>
<dbReference type="Pfam" id="PF00067">
    <property type="entry name" value="p450"/>
    <property type="match status" value="1"/>
</dbReference>
<keyword evidence="1" id="KW-0472">Membrane</keyword>
<dbReference type="SUPFAM" id="SSF48264">
    <property type="entry name" value="Cytochrome P450"/>
    <property type="match status" value="1"/>
</dbReference>
<keyword evidence="1" id="KW-1133">Transmembrane helix</keyword>
<dbReference type="Proteomes" id="UP001152797">
    <property type="component" value="Unassembled WGS sequence"/>
</dbReference>
<accession>A0A9P1CJA8</accession>
<proteinExistence type="predicted"/>
<reference evidence="2" key="1">
    <citation type="submission" date="2022-10" db="EMBL/GenBank/DDBJ databases">
        <authorList>
            <person name="Chen Y."/>
            <person name="Dougan E. K."/>
            <person name="Chan C."/>
            <person name="Rhodes N."/>
            <person name="Thang M."/>
        </authorList>
    </citation>
    <scope>NUCLEOTIDE SEQUENCE</scope>
</reference>
<dbReference type="EMBL" id="CAMXCT010001735">
    <property type="protein sequence ID" value="CAI3992625.1"/>
    <property type="molecule type" value="Genomic_DNA"/>
</dbReference>
<dbReference type="EMBL" id="CAMXCT020001735">
    <property type="protein sequence ID" value="CAL1146000.1"/>
    <property type="molecule type" value="Genomic_DNA"/>
</dbReference>
<dbReference type="GO" id="GO:0005506">
    <property type="term" value="F:iron ion binding"/>
    <property type="evidence" value="ECO:0007669"/>
    <property type="project" value="InterPro"/>
</dbReference>